<dbReference type="GO" id="GO:0004252">
    <property type="term" value="F:serine-type endopeptidase activity"/>
    <property type="evidence" value="ECO:0007669"/>
    <property type="project" value="InterPro"/>
</dbReference>
<dbReference type="InterPro" id="IPR033116">
    <property type="entry name" value="TRYPSIN_SER"/>
</dbReference>
<evidence type="ECO:0000313" key="6">
    <source>
        <dbReference type="Proteomes" id="UP001216390"/>
    </source>
</evidence>
<protein>
    <submittedName>
        <fullName evidence="5">Trypsin-like serine protease</fullName>
        <ecNumber evidence="5">3.4.21.-</ecNumber>
    </submittedName>
</protein>
<evidence type="ECO:0000259" key="4">
    <source>
        <dbReference type="PROSITE" id="PS50240"/>
    </source>
</evidence>
<dbReference type="FunFam" id="2.40.10.10:FF:000002">
    <property type="entry name" value="Transmembrane protease serine"/>
    <property type="match status" value="1"/>
</dbReference>
<keyword evidence="2 5" id="KW-0378">Hydrolase</keyword>
<dbReference type="GO" id="GO:0006508">
    <property type="term" value="P:proteolysis"/>
    <property type="evidence" value="ECO:0007669"/>
    <property type="project" value="UniProtKB-KW"/>
</dbReference>
<dbReference type="PROSITE" id="PS00135">
    <property type="entry name" value="TRYPSIN_SER"/>
    <property type="match status" value="1"/>
</dbReference>
<dbReference type="InterPro" id="IPR018114">
    <property type="entry name" value="TRYPSIN_HIS"/>
</dbReference>
<evidence type="ECO:0000256" key="3">
    <source>
        <dbReference type="SAM" id="MobiDB-lite"/>
    </source>
</evidence>
<dbReference type="Gene3D" id="2.40.10.10">
    <property type="entry name" value="Trypsin-like serine proteases"/>
    <property type="match status" value="1"/>
</dbReference>
<dbReference type="PROSITE" id="PS00134">
    <property type="entry name" value="TRYPSIN_HIS"/>
    <property type="match status" value="1"/>
</dbReference>
<dbReference type="RefSeq" id="WP_272738411.1">
    <property type="nucleotide sequence ID" value="NZ_CP116942.1"/>
</dbReference>
<dbReference type="SUPFAM" id="SSF50494">
    <property type="entry name" value="Trypsin-like serine proteases"/>
    <property type="match status" value="1"/>
</dbReference>
<organism evidence="5 6">
    <name type="scientific">Iamia majanohamensis</name>
    <dbReference type="NCBI Taxonomy" id="467976"/>
    <lineage>
        <taxon>Bacteria</taxon>
        <taxon>Bacillati</taxon>
        <taxon>Actinomycetota</taxon>
        <taxon>Acidimicrobiia</taxon>
        <taxon>Acidimicrobiales</taxon>
        <taxon>Iamiaceae</taxon>
        <taxon>Iamia</taxon>
    </lineage>
</organism>
<dbReference type="EC" id="3.4.21.-" evidence="5"/>
<dbReference type="PANTHER" id="PTHR24252:SF7">
    <property type="entry name" value="HYALIN"/>
    <property type="match status" value="1"/>
</dbReference>
<dbReference type="PANTHER" id="PTHR24252">
    <property type="entry name" value="ACROSIN-RELATED"/>
    <property type="match status" value="1"/>
</dbReference>
<keyword evidence="1" id="KW-1015">Disulfide bond</keyword>
<dbReference type="SMART" id="SM00020">
    <property type="entry name" value="Tryp_SPc"/>
    <property type="match status" value="1"/>
</dbReference>
<proteinExistence type="predicted"/>
<dbReference type="CDD" id="cd00190">
    <property type="entry name" value="Tryp_SPc"/>
    <property type="match status" value="1"/>
</dbReference>
<dbReference type="Proteomes" id="UP001216390">
    <property type="component" value="Chromosome"/>
</dbReference>
<dbReference type="InterPro" id="IPR009003">
    <property type="entry name" value="Peptidase_S1_PA"/>
</dbReference>
<evidence type="ECO:0000256" key="1">
    <source>
        <dbReference type="ARBA" id="ARBA00023157"/>
    </source>
</evidence>
<dbReference type="InterPro" id="IPR043504">
    <property type="entry name" value="Peptidase_S1_PA_chymotrypsin"/>
</dbReference>
<keyword evidence="2" id="KW-0720">Serine protease</keyword>
<sequence>MPTGAGEKATDPPPPPEPTSGEIGADPPPESKIVGGAIAPQGAWPSQVALVLRGYSPASGQFCGGTVVDRSWVLTAAHCVVDSRTGAVTPASSIDVLSGTGSLAGGGVRTRSVEVRVWPGYNRTTKHGDVALLRLDRPVAAPPQALIGQGVGVVTGASVVATGWGALSSGGPAPYDLHQVSVPMRSDAQCTSGAGPGTAGYGSSYIASSMVCAGTPGRDTCQGDSGGPLVVWDQGRWVQVGITSWGYGCGGPHPGVYSRVAAFSRWISDQTRFGPHSSATAFVRQTYVDLFNRQPTSAELFWGVAGLDEGTSTGAFVTSLVQGRAYQLRTGGVTRLYRALFLRDPDTGGLGYWWDQANGKRSLQRIADIMASSAEFRNRYGALDDGRYVDRVYENVLGRPPDPSGRAFWIGELSSGRRSRGEVMVGFSESSEYRGAHKARVDVVISHFGLIRRVATPGELSSWLPRSNLSLNSMLVTSGAYAGRF</sequence>
<dbReference type="Pfam" id="PF13946">
    <property type="entry name" value="DUF4214"/>
    <property type="match status" value="1"/>
</dbReference>
<dbReference type="Gene3D" id="1.10.3130.20">
    <property type="entry name" value="Phycobilisome linker domain"/>
    <property type="match status" value="1"/>
</dbReference>
<evidence type="ECO:0000313" key="5">
    <source>
        <dbReference type="EMBL" id="WCO68897.1"/>
    </source>
</evidence>
<name>A0AAE9YI30_9ACTN</name>
<dbReference type="InterPro" id="IPR025282">
    <property type="entry name" value="DUF4214"/>
</dbReference>
<reference evidence="5" key="1">
    <citation type="submission" date="2023-01" db="EMBL/GenBank/DDBJ databases">
        <title>The diversity of Class Acidimicrobiia in South China Sea sediment environments and the proposal of Iamia marina sp. nov., a novel species of the genus Iamia.</title>
        <authorList>
            <person name="He Y."/>
            <person name="Tian X."/>
        </authorList>
    </citation>
    <scope>NUCLEOTIDE SEQUENCE</scope>
    <source>
        <strain evidence="5">DSM 19957</strain>
    </source>
</reference>
<dbReference type="PROSITE" id="PS50240">
    <property type="entry name" value="TRYPSIN_DOM"/>
    <property type="match status" value="1"/>
</dbReference>
<accession>A0AAE9YI30</accession>
<dbReference type="InterPro" id="IPR001254">
    <property type="entry name" value="Trypsin_dom"/>
</dbReference>
<dbReference type="KEGG" id="ima:PO878_09190"/>
<dbReference type="InterPro" id="IPR038255">
    <property type="entry name" value="PBS_linker_sf"/>
</dbReference>
<dbReference type="Pfam" id="PF00089">
    <property type="entry name" value="Trypsin"/>
    <property type="match status" value="1"/>
</dbReference>
<keyword evidence="2 5" id="KW-0645">Protease</keyword>
<feature type="domain" description="Peptidase S1" evidence="4">
    <location>
        <begin position="33"/>
        <end position="272"/>
    </location>
</feature>
<dbReference type="EMBL" id="CP116942">
    <property type="protein sequence ID" value="WCO68897.1"/>
    <property type="molecule type" value="Genomic_DNA"/>
</dbReference>
<feature type="region of interest" description="Disordered" evidence="3">
    <location>
        <begin position="1"/>
        <end position="33"/>
    </location>
</feature>
<dbReference type="AlphaFoldDB" id="A0AAE9YI30"/>
<evidence type="ECO:0000256" key="2">
    <source>
        <dbReference type="RuleBase" id="RU363034"/>
    </source>
</evidence>
<dbReference type="InterPro" id="IPR001314">
    <property type="entry name" value="Peptidase_S1A"/>
</dbReference>
<keyword evidence="6" id="KW-1185">Reference proteome</keyword>
<dbReference type="PRINTS" id="PR00722">
    <property type="entry name" value="CHYMOTRYPSIN"/>
</dbReference>
<gene>
    <name evidence="5" type="ORF">PO878_09190</name>
</gene>